<dbReference type="GO" id="GO:0005829">
    <property type="term" value="C:cytosol"/>
    <property type="evidence" value="ECO:0007669"/>
    <property type="project" value="TreeGrafter"/>
</dbReference>
<gene>
    <name evidence="7" type="ORF">IFM89_016922</name>
</gene>
<organism evidence="7 8">
    <name type="scientific">Coptis chinensis</name>
    <dbReference type="NCBI Taxonomy" id="261450"/>
    <lineage>
        <taxon>Eukaryota</taxon>
        <taxon>Viridiplantae</taxon>
        <taxon>Streptophyta</taxon>
        <taxon>Embryophyta</taxon>
        <taxon>Tracheophyta</taxon>
        <taxon>Spermatophyta</taxon>
        <taxon>Magnoliopsida</taxon>
        <taxon>Ranunculales</taxon>
        <taxon>Ranunculaceae</taxon>
        <taxon>Coptidoideae</taxon>
        <taxon>Coptis</taxon>
    </lineage>
</organism>
<evidence type="ECO:0000313" key="8">
    <source>
        <dbReference type="Proteomes" id="UP000631114"/>
    </source>
</evidence>
<evidence type="ECO:0000256" key="4">
    <source>
        <dbReference type="ARBA" id="ARBA00022605"/>
    </source>
</evidence>
<evidence type="ECO:0000256" key="6">
    <source>
        <dbReference type="ARBA" id="ARBA00023239"/>
    </source>
</evidence>
<comment type="caution">
    <text evidence="7">The sequence shown here is derived from an EMBL/GenBank/DDBJ whole genome shotgun (WGS) entry which is preliminary data.</text>
</comment>
<dbReference type="GO" id="GO:0004107">
    <property type="term" value="F:chorismate synthase activity"/>
    <property type="evidence" value="ECO:0007669"/>
    <property type="project" value="UniProtKB-EC"/>
</dbReference>
<dbReference type="AlphaFoldDB" id="A0A835HU34"/>
<keyword evidence="4" id="KW-0028">Amino-acid biosynthesis</keyword>
<dbReference type="InterPro" id="IPR035904">
    <property type="entry name" value="Chorismate_synth_AroC_sf"/>
</dbReference>
<dbReference type="EC" id="4.2.3.5" evidence="3"/>
<accession>A0A835HU34</accession>
<reference evidence="7 8" key="1">
    <citation type="submission" date="2020-10" db="EMBL/GenBank/DDBJ databases">
        <title>The Coptis chinensis genome and diversification of protoberbering-type alkaloids.</title>
        <authorList>
            <person name="Wang B."/>
            <person name="Shu S."/>
            <person name="Song C."/>
            <person name="Liu Y."/>
        </authorList>
    </citation>
    <scope>NUCLEOTIDE SEQUENCE [LARGE SCALE GENOMIC DNA]</scope>
    <source>
        <strain evidence="7">HL-2020</strain>
        <tissue evidence="7">Leaf</tissue>
    </source>
</reference>
<dbReference type="InterPro" id="IPR020541">
    <property type="entry name" value="Chorismate_synthase_CS"/>
</dbReference>
<comment type="similarity">
    <text evidence="2">Belongs to the chorismate synthase family.</text>
</comment>
<dbReference type="Gene3D" id="3.60.150.10">
    <property type="entry name" value="Chorismate synthase AroC"/>
    <property type="match status" value="1"/>
</dbReference>
<name>A0A835HU34_9MAGN</name>
<evidence type="ECO:0000256" key="5">
    <source>
        <dbReference type="ARBA" id="ARBA00023141"/>
    </source>
</evidence>
<dbReference type="SUPFAM" id="SSF103263">
    <property type="entry name" value="Chorismate synthase, AroC"/>
    <property type="match status" value="1"/>
</dbReference>
<sequence>MRVVFKPTPTIAKKQLTVTRDRQEIKLITRGRHDPCVVPRAVPVVEAMVALVLVDQLIAHHGQCQLFPINPALQDSIKPNVELPNLQPINC</sequence>
<evidence type="ECO:0000256" key="1">
    <source>
        <dbReference type="ARBA" id="ARBA00005044"/>
    </source>
</evidence>
<keyword evidence="8" id="KW-1185">Reference proteome</keyword>
<proteinExistence type="inferred from homology"/>
<dbReference type="InterPro" id="IPR000453">
    <property type="entry name" value="Chorismate_synth"/>
</dbReference>
<dbReference type="Pfam" id="PF01264">
    <property type="entry name" value="Chorismate_synt"/>
    <property type="match status" value="1"/>
</dbReference>
<protein>
    <recommendedName>
        <fullName evidence="3">chorismate synthase</fullName>
        <ecNumber evidence="3">4.2.3.5</ecNumber>
    </recommendedName>
</protein>
<evidence type="ECO:0000256" key="2">
    <source>
        <dbReference type="ARBA" id="ARBA00008014"/>
    </source>
</evidence>
<dbReference type="GO" id="GO:0008652">
    <property type="term" value="P:amino acid biosynthetic process"/>
    <property type="evidence" value="ECO:0007669"/>
    <property type="project" value="UniProtKB-KW"/>
</dbReference>
<dbReference type="GO" id="GO:0009423">
    <property type="term" value="P:chorismate biosynthetic process"/>
    <property type="evidence" value="ECO:0007669"/>
    <property type="project" value="UniProtKB-UniPathway"/>
</dbReference>
<keyword evidence="5" id="KW-0057">Aromatic amino acid biosynthesis</keyword>
<dbReference type="GO" id="GO:0009073">
    <property type="term" value="P:aromatic amino acid family biosynthetic process"/>
    <property type="evidence" value="ECO:0007669"/>
    <property type="project" value="UniProtKB-KW"/>
</dbReference>
<comment type="pathway">
    <text evidence="1">Metabolic intermediate biosynthesis; chorismate biosynthesis; chorismate from D-erythrose 4-phosphate and phosphoenolpyruvate: step 7/7.</text>
</comment>
<dbReference type="OrthoDB" id="1721239at2759"/>
<dbReference type="UniPathway" id="UPA00053">
    <property type="reaction ID" value="UER00090"/>
</dbReference>
<evidence type="ECO:0000313" key="7">
    <source>
        <dbReference type="EMBL" id="KAF9605369.1"/>
    </source>
</evidence>
<evidence type="ECO:0000256" key="3">
    <source>
        <dbReference type="ARBA" id="ARBA00013036"/>
    </source>
</evidence>
<dbReference type="EMBL" id="JADFTS010000005">
    <property type="protein sequence ID" value="KAF9605369.1"/>
    <property type="molecule type" value="Genomic_DNA"/>
</dbReference>
<dbReference type="PANTHER" id="PTHR21085:SF0">
    <property type="entry name" value="CHORISMATE SYNTHASE"/>
    <property type="match status" value="1"/>
</dbReference>
<dbReference type="PANTHER" id="PTHR21085">
    <property type="entry name" value="CHORISMATE SYNTHASE"/>
    <property type="match status" value="1"/>
</dbReference>
<keyword evidence="6" id="KW-0456">Lyase</keyword>
<dbReference type="Proteomes" id="UP000631114">
    <property type="component" value="Unassembled WGS sequence"/>
</dbReference>
<dbReference type="PROSITE" id="PS00789">
    <property type="entry name" value="CHORISMATE_SYNTHASE_3"/>
    <property type="match status" value="1"/>
</dbReference>
<dbReference type="GO" id="GO:0010181">
    <property type="term" value="F:FMN binding"/>
    <property type="evidence" value="ECO:0007669"/>
    <property type="project" value="TreeGrafter"/>
</dbReference>